<protein>
    <submittedName>
        <fullName evidence="1">Uncharacterized protein</fullName>
    </submittedName>
</protein>
<dbReference type="Proteomes" id="UP000324897">
    <property type="component" value="Unassembled WGS sequence"/>
</dbReference>
<organism evidence="1 2">
    <name type="scientific">Eragrostis curvula</name>
    <name type="common">weeping love grass</name>
    <dbReference type="NCBI Taxonomy" id="38414"/>
    <lineage>
        <taxon>Eukaryota</taxon>
        <taxon>Viridiplantae</taxon>
        <taxon>Streptophyta</taxon>
        <taxon>Embryophyta</taxon>
        <taxon>Tracheophyta</taxon>
        <taxon>Spermatophyta</taxon>
        <taxon>Magnoliopsida</taxon>
        <taxon>Liliopsida</taxon>
        <taxon>Poales</taxon>
        <taxon>Poaceae</taxon>
        <taxon>PACMAD clade</taxon>
        <taxon>Chloridoideae</taxon>
        <taxon>Eragrostideae</taxon>
        <taxon>Eragrostidinae</taxon>
        <taxon>Eragrostis</taxon>
    </lineage>
</organism>
<proteinExistence type="predicted"/>
<dbReference type="Gramene" id="TVU00551">
    <property type="protein sequence ID" value="TVU00551"/>
    <property type="gene ID" value="EJB05_54014"/>
</dbReference>
<dbReference type="OrthoDB" id="4062651at2759"/>
<dbReference type="EMBL" id="RWGY01000571">
    <property type="protein sequence ID" value="TVU00551.1"/>
    <property type="molecule type" value="Genomic_DNA"/>
</dbReference>
<feature type="non-terminal residue" evidence="1">
    <location>
        <position position="1"/>
    </location>
</feature>
<gene>
    <name evidence="1" type="ORF">EJB05_54014</name>
</gene>
<keyword evidence="2" id="KW-1185">Reference proteome</keyword>
<name>A0A5J9SNI7_9POAL</name>
<comment type="caution">
    <text evidence="1">The sequence shown here is derived from an EMBL/GenBank/DDBJ whole genome shotgun (WGS) entry which is preliminary data.</text>
</comment>
<accession>A0A5J9SNI7</accession>
<dbReference type="AlphaFoldDB" id="A0A5J9SNI7"/>
<reference evidence="1 2" key="1">
    <citation type="journal article" date="2019" name="Sci. Rep.">
        <title>A high-quality genome of Eragrostis curvula grass provides insights into Poaceae evolution and supports new strategies to enhance forage quality.</title>
        <authorList>
            <person name="Carballo J."/>
            <person name="Santos B.A.C.M."/>
            <person name="Zappacosta D."/>
            <person name="Garbus I."/>
            <person name="Selva J.P."/>
            <person name="Gallo C.A."/>
            <person name="Diaz A."/>
            <person name="Albertini E."/>
            <person name="Caccamo M."/>
            <person name="Echenique V."/>
        </authorList>
    </citation>
    <scope>NUCLEOTIDE SEQUENCE [LARGE SCALE GENOMIC DNA]</scope>
    <source>
        <strain evidence="2">cv. Victoria</strain>
        <tissue evidence="1">Leaf</tissue>
    </source>
</reference>
<sequence length="224" mass="24971">MIQVISLWVAPQPEARVMLPVAYRCYNLRGDPIRFFNGSVDVKAHGVYRISDTRNTLVVLGCNTGAYTRNSNSSGTGSYFAGCFAYCKDLASVKNDECASVGCCQFDIPPGLTDNVVTFEDWEHGDMEYSPCDYAFLVDKDNYTFKVSDLHMDEKRRNMPVWLDWAIRDDGVPSCAVAMNRTGYACRSNHSECVDSDNGPGYFCRCKKGYEGNPYKPGNGCISK</sequence>
<evidence type="ECO:0000313" key="2">
    <source>
        <dbReference type="Proteomes" id="UP000324897"/>
    </source>
</evidence>
<evidence type="ECO:0000313" key="1">
    <source>
        <dbReference type="EMBL" id="TVU00551.1"/>
    </source>
</evidence>
<dbReference type="PANTHER" id="PTHR33491">
    <property type="entry name" value="OSJNBA0016N04.9 PROTEIN"/>
    <property type="match status" value="1"/>
</dbReference>